<dbReference type="HOGENOM" id="CLU_2805522_0_0_7"/>
<accession>I4C9M0</accession>
<gene>
    <name evidence="1" type="ordered locus">Desti_3613</name>
</gene>
<dbReference type="InterPro" id="IPR054687">
    <property type="entry name" value="Two-CW_dom"/>
</dbReference>
<keyword evidence="2" id="KW-1185">Reference proteome</keyword>
<evidence type="ECO:0000313" key="2">
    <source>
        <dbReference type="Proteomes" id="UP000006055"/>
    </source>
</evidence>
<dbReference type="KEGG" id="dti:Desti_3613"/>
<sequence>MSERLNCWQVLGCNNEQNCPAFPEHGRNCFAVTATLCRGETQGTYDEKIAKCRKGCKFFQDMMDGSV</sequence>
<dbReference type="RefSeq" id="WP_014811389.1">
    <property type="nucleotide sequence ID" value="NC_018025.1"/>
</dbReference>
<reference evidence="2" key="1">
    <citation type="submission" date="2012-06" db="EMBL/GenBank/DDBJ databases">
        <title>Complete sequence of chromosome of Desulfomonile tiedjei DSM 6799.</title>
        <authorList>
            <person name="Lucas S."/>
            <person name="Copeland A."/>
            <person name="Lapidus A."/>
            <person name="Glavina del Rio T."/>
            <person name="Dalin E."/>
            <person name="Tice H."/>
            <person name="Bruce D."/>
            <person name="Goodwin L."/>
            <person name="Pitluck S."/>
            <person name="Peters L."/>
            <person name="Ovchinnikova G."/>
            <person name="Zeytun A."/>
            <person name="Lu M."/>
            <person name="Kyrpides N."/>
            <person name="Mavromatis K."/>
            <person name="Ivanova N."/>
            <person name="Brettin T."/>
            <person name="Detter J.C."/>
            <person name="Han C."/>
            <person name="Larimer F."/>
            <person name="Land M."/>
            <person name="Hauser L."/>
            <person name="Markowitz V."/>
            <person name="Cheng J.-F."/>
            <person name="Hugenholtz P."/>
            <person name="Woyke T."/>
            <person name="Wu D."/>
            <person name="Spring S."/>
            <person name="Schroeder M."/>
            <person name="Brambilla E."/>
            <person name="Klenk H.-P."/>
            <person name="Eisen J.A."/>
        </authorList>
    </citation>
    <scope>NUCLEOTIDE SEQUENCE [LARGE SCALE GENOMIC DNA]</scope>
    <source>
        <strain evidence="2">ATCC 49306 / DSM 6799 / DCB-1</strain>
    </source>
</reference>
<organism evidence="1 2">
    <name type="scientific">Desulfomonile tiedjei (strain ATCC 49306 / DSM 6799 / DCB-1)</name>
    <dbReference type="NCBI Taxonomy" id="706587"/>
    <lineage>
        <taxon>Bacteria</taxon>
        <taxon>Pseudomonadati</taxon>
        <taxon>Thermodesulfobacteriota</taxon>
        <taxon>Desulfomonilia</taxon>
        <taxon>Desulfomonilales</taxon>
        <taxon>Desulfomonilaceae</taxon>
        <taxon>Desulfomonile</taxon>
    </lineage>
</organism>
<evidence type="ECO:0000313" key="1">
    <source>
        <dbReference type="EMBL" id="AFM26261.1"/>
    </source>
</evidence>
<name>I4C9M0_DESTA</name>
<dbReference type="NCBIfam" id="NF045718">
    <property type="entry name" value="two_CW_domain"/>
    <property type="match status" value="1"/>
</dbReference>
<protein>
    <submittedName>
        <fullName evidence="1">Uncharacterized protein</fullName>
    </submittedName>
</protein>
<dbReference type="AlphaFoldDB" id="I4C9M0"/>
<dbReference type="EMBL" id="CP003360">
    <property type="protein sequence ID" value="AFM26261.1"/>
    <property type="molecule type" value="Genomic_DNA"/>
</dbReference>
<proteinExistence type="predicted"/>
<dbReference type="Proteomes" id="UP000006055">
    <property type="component" value="Chromosome"/>
</dbReference>